<dbReference type="Proteomes" id="UP000636888">
    <property type="component" value="Unassembled WGS sequence"/>
</dbReference>
<comment type="caution">
    <text evidence="1">The sequence shown here is derived from an EMBL/GenBank/DDBJ whole genome shotgun (WGS) entry which is preliminary data.</text>
</comment>
<organism evidence="1 2">
    <name type="scientific">Geomesophilobacter sediminis</name>
    <dbReference type="NCBI Taxonomy" id="2798584"/>
    <lineage>
        <taxon>Bacteria</taxon>
        <taxon>Pseudomonadati</taxon>
        <taxon>Thermodesulfobacteriota</taxon>
        <taxon>Desulfuromonadia</taxon>
        <taxon>Geobacterales</taxon>
        <taxon>Geobacteraceae</taxon>
        <taxon>Geomesophilobacter</taxon>
    </lineage>
</organism>
<evidence type="ECO:0000313" key="1">
    <source>
        <dbReference type="EMBL" id="MBJ6725797.1"/>
    </source>
</evidence>
<evidence type="ECO:0000313" key="2">
    <source>
        <dbReference type="Proteomes" id="UP000636888"/>
    </source>
</evidence>
<sequence length="97" mass="10577">MRERLFGPDVKREGRDGVFSRLRDAALEQSLTGEFPSWLLADILAVADDPQRHAAQTDLVERLIAEIADYDPYAGAGCFGTSVSAAQIQATLREIVG</sequence>
<proteinExistence type="predicted"/>
<gene>
    <name evidence="1" type="ORF">JFN93_13840</name>
</gene>
<accession>A0A8J7LYZ4</accession>
<dbReference type="EMBL" id="JAEMHM010000010">
    <property type="protein sequence ID" value="MBJ6725797.1"/>
    <property type="molecule type" value="Genomic_DNA"/>
</dbReference>
<reference evidence="1" key="1">
    <citation type="submission" date="2020-12" db="EMBL/GenBank/DDBJ databases">
        <title>Geomonas sp. Red875, isolated from river sediment.</title>
        <authorList>
            <person name="Xu Z."/>
            <person name="Zhang Z."/>
            <person name="Masuda Y."/>
            <person name="Itoh H."/>
            <person name="Senoo K."/>
        </authorList>
    </citation>
    <scope>NUCLEOTIDE SEQUENCE</scope>
    <source>
        <strain evidence="1">Red875</strain>
    </source>
</reference>
<dbReference type="AlphaFoldDB" id="A0A8J7LYZ4"/>
<dbReference type="NCBIfam" id="NF045727">
    <property type="entry name" value="GSU3529_fam"/>
    <property type="match status" value="1"/>
</dbReference>
<protein>
    <submittedName>
        <fullName evidence="1">Uncharacterized protein</fullName>
    </submittedName>
</protein>
<name>A0A8J7LYZ4_9BACT</name>
<keyword evidence="2" id="KW-1185">Reference proteome</keyword>